<comment type="similarity">
    <text evidence="1 8">Belongs to the cytochrome P450 family.</text>
</comment>
<keyword evidence="5 7" id="KW-0408">Iron</keyword>
<feature type="binding site" description="axial binding residue" evidence="7">
    <location>
        <position position="438"/>
    </location>
    <ligand>
        <name>heme</name>
        <dbReference type="ChEBI" id="CHEBI:30413"/>
    </ligand>
    <ligandPart>
        <name>Fe</name>
        <dbReference type="ChEBI" id="CHEBI:18248"/>
    </ligandPart>
</feature>
<keyword evidence="2 7" id="KW-0349">Heme</keyword>
<evidence type="ECO:0000256" key="2">
    <source>
        <dbReference type="ARBA" id="ARBA00022617"/>
    </source>
</evidence>
<comment type="cofactor">
    <cofactor evidence="7">
        <name>heme</name>
        <dbReference type="ChEBI" id="CHEBI:30413"/>
    </cofactor>
</comment>
<dbReference type="FunFam" id="1.10.630.10:FF:000081">
    <property type="entry name" value="Cytochrome P450 CYP81N5"/>
    <property type="match status" value="1"/>
</dbReference>
<feature type="transmembrane region" description="Helical" evidence="9">
    <location>
        <begin position="6"/>
        <end position="23"/>
    </location>
</feature>
<dbReference type="EMBL" id="BTGU01000001">
    <property type="protein sequence ID" value="GMN26505.1"/>
    <property type="molecule type" value="Genomic_DNA"/>
</dbReference>
<comment type="caution">
    <text evidence="10">The sequence shown here is derived from an EMBL/GenBank/DDBJ whole genome shotgun (WGS) entry which is preliminary data.</text>
</comment>
<keyword evidence="11" id="KW-1185">Reference proteome</keyword>
<name>A0AA87Z8C6_FICCA</name>
<sequence length="502" mass="57385">MEVFYLYLSLFLSIFLLITKFLLHQTKNYPPKPPSLPIIGHLRLLKPPLHQTLQSLSQKYGPIFSLRVGRQSFLVLSSPSAVEDCFTKNDILFANRPRSTAGDLMSYDHTSIMTAPYGHLWRSLRRLTTVEIFSQISLNKSSSAREEVVRSLVRQVIKGPEKADLIYAFGVLVFNMTTRMACGKDYIEDEIFATDLGRQRLKEAKETLSPLAILNLCDYFPVLRLFGFRDLEKRLIRLQRKRDEFISSLIDEFRQNRVAPFNFKKGKTLVETLLSIQESEPEFYSDNVIKSIIQIMFVGGTDTSASTMEWTMSLLLSHPEELQKLRRQIDDQVGHDRLLKDSDLPMLPYLRCIISEALRLYPVAPLLIPHFSSQDCTIKGYHIPRGTTLMVNAWAIHRDPNVWDEPTKFKPERFEVTVVDRQKEGFKYLPFGVGRRACPGSPLAIRAVSLVIGTLVHCFNWERVGEEPVDTSLGSGASFSKSKPLEAVWTPRPVMSRLLSQL</sequence>
<accession>A0AA87Z8C6</accession>
<dbReference type="InterPro" id="IPR002401">
    <property type="entry name" value="Cyt_P450_E_grp-I"/>
</dbReference>
<dbReference type="Gene3D" id="1.10.630.10">
    <property type="entry name" value="Cytochrome P450"/>
    <property type="match status" value="1"/>
</dbReference>
<evidence type="ECO:0000256" key="3">
    <source>
        <dbReference type="ARBA" id="ARBA00022723"/>
    </source>
</evidence>
<reference evidence="10" key="1">
    <citation type="submission" date="2023-07" db="EMBL/GenBank/DDBJ databases">
        <title>draft genome sequence of fig (Ficus carica).</title>
        <authorList>
            <person name="Takahashi T."/>
            <person name="Nishimura K."/>
        </authorList>
    </citation>
    <scope>NUCLEOTIDE SEQUENCE</scope>
</reference>
<evidence type="ECO:0000256" key="5">
    <source>
        <dbReference type="ARBA" id="ARBA00023004"/>
    </source>
</evidence>
<dbReference type="CDD" id="cd20653">
    <property type="entry name" value="CYP81"/>
    <property type="match status" value="1"/>
</dbReference>
<dbReference type="Proteomes" id="UP001187192">
    <property type="component" value="Unassembled WGS sequence"/>
</dbReference>
<evidence type="ECO:0000256" key="9">
    <source>
        <dbReference type="SAM" id="Phobius"/>
    </source>
</evidence>
<dbReference type="PROSITE" id="PS00086">
    <property type="entry name" value="CYTOCHROME_P450"/>
    <property type="match status" value="1"/>
</dbReference>
<keyword evidence="9" id="KW-1133">Transmembrane helix</keyword>
<keyword evidence="3 7" id="KW-0479">Metal-binding</keyword>
<keyword evidence="9" id="KW-0812">Transmembrane</keyword>
<dbReference type="SUPFAM" id="SSF48264">
    <property type="entry name" value="Cytochrome P450"/>
    <property type="match status" value="1"/>
</dbReference>
<dbReference type="InterPro" id="IPR050651">
    <property type="entry name" value="Plant_Cytochrome_P450_Monoox"/>
</dbReference>
<dbReference type="PANTHER" id="PTHR47947">
    <property type="entry name" value="CYTOCHROME P450 82C3-RELATED"/>
    <property type="match status" value="1"/>
</dbReference>
<evidence type="ECO:0000313" key="10">
    <source>
        <dbReference type="EMBL" id="GMN26505.1"/>
    </source>
</evidence>
<dbReference type="GO" id="GO:0004497">
    <property type="term" value="F:monooxygenase activity"/>
    <property type="evidence" value="ECO:0007669"/>
    <property type="project" value="UniProtKB-KW"/>
</dbReference>
<dbReference type="PANTHER" id="PTHR47947:SF13">
    <property type="entry name" value="CYTOCHROME P450, FAMILY 81, SUBFAMILY K, POLYPEPTIDE 1-RELATED"/>
    <property type="match status" value="1"/>
</dbReference>
<evidence type="ECO:0000313" key="11">
    <source>
        <dbReference type="Proteomes" id="UP001187192"/>
    </source>
</evidence>
<proteinExistence type="inferred from homology"/>
<dbReference type="Gramene" id="FCD_00015943-RA">
    <property type="protein sequence ID" value="FCD_00015943-RA:cds"/>
    <property type="gene ID" value="FCD_00015943"/>
</dbReference>
<organism evidence="10 11">
    <name type="scientific">Ficus carica</name>
    <name type="common">Common fig</name>
    <dbReference type="NCBI Taxonomy" id="3494"/>
    <lineage>
        <taxon>Eukaryota</taxon>
        <taxon>Viridiplantae</taxon>
        <taxon>Streptophyta</taxon>
        <taxon>Embryophyta</taxon>
        <taxon>Tracheophyta</taxon>
        <taxon>Spermatophyta</taxon>
        <taxon>Magnoliopsida</taxon>
        <taxon>eudicotyledons</taxon>
        <taxon>Gunneridae</taxon>
        <taxon>Pentapetalae</taxon>
        <taxon>rosids</taxon>
        <taxon>fabids</taxon>
        <taxon>Rosales</taxon>
        <taxon>Moraceae</taxon>
        <taxon>Ficeae</taxon>
        <taxon>Ficus</taxon>
    </lineage>
</organism>
<keyword evidence="9" id="KW-0472">Membrane</keyword>
<gene>
    <name evidence="10" type="ORF">TIFTF001_001330</name>
</gene>
<dbReference type="PRINTS" id="PR00463">
    <property type="entry name" value="EP450I"/>
</dbReference>
<keyword evidence="4 8" id="KW-0560">Oxidoreductase</keyword>
<evidence type="ECO:0000256" key="7">
    <source>
        <dbReference type="PIRSR" id="PIRSR602401-1"/>
    </source>
</evidence>
<dbReference type="AlphaFoldDB" id="A0AA87Z8C6"/>
<protein>
    <recommendedName>
        <fullName evidence="12">Cytochrome P450</fullName>
    </recommendedName>
</protein>
<dbReference type="GO" id="GO:0020037">
    <property type="term" value="F:heme binding"/>
    <property type="evidence" value="ECO:0007669"/>
    <property type="project" value="InterPro"/>
</dbReference>
<evidence type="ECO:0008006" key="12">
    <source>
        <dbReference type="Google" id="ProtNLM"/>
    </source>
</evidence>
<evidence type="ECO:0000256" key="4">
    <source>
        <dbReference type="ARBA" id="ARBA00023002"/>
    </source>
</evidence>
<dbReference type="InterPro" id="IPR017972">
    <property type="entry name" value="Cyt_P450_CS"/>
</dbReference>
<dbReference type="GO" id="GO:0016705">
    <property type="term" value="F:oxidoreductase activity, acting on paired donors, with incorporation or reduction of molecular oxygen"/>
    <property type="evidence" value="ECO:0007669"/>
    <property type="project" value="InterPro"/>
</dbReference>
<dbReference type="Pfam" id="PF00067">
    <property type="entry name" value="p450"/>
    <property type="match status" value="1"/>
</dbReference>
<dbReference type="InterPro" id="IPR001128">
    <property type="entry name" value="Cyt_P450"/>
</dbReference>
<dbReference type="InterPro" id="IPR036396">
    <property type="entry name" value="Cyt_P450_sf"/>
</dbReference>
<evidence type="ECO:0000256" key="6">
    <source>
        <dbReference type="ARBA" id="ARBA00023033"/>
    </source>
</evidence>
<evidence type="ECO:0000256" key="8">
    <source>
        <dbReference type="RuleBase" id="RU000461"/>
    </source>
</evidence>
<evidence type="ECO:0000256" key="1">
    <source>
        <dbReference type="ARBA" id="ARBA00010617"/>
    </source>
</evidence>
<dbReference type="GO" id="GO:0005506">
    <property type="term" value="F:iron ion binding"/>
    <property type="evidence" value="ECO:0007669"/>
    <property type="project" value="InterPro"/>
</dbReference>
<keyword evidence="6 8" id="KW-0503">Monooxygenase</keyword>
<dbReference type="PRINTS" id="PR00385">
    <property type="entry name" value="P450"/>
</dbReference>